<dbReference type="InterPro" id="IPR010918">
    <property type="entry name" value="PurM-like_C_dom"/>
</dbReference>
<gene>
    <name evidence="11" type="ORF">EAH_00017090</name>
</gene>
<dbReference type="GO" id="GO:0016491">
    <property type="term" value="F:oxidoreductase activity"/>
    <property type="evidence" value="ECO:0007669"/>
    <property type="project" value="InterPro"/>
</dbReference>
<dbReference type="InterPro" id="IPR016188">
    <property type="entry name" value="PurM-like_N"/>
</dbReference>
<dbReference type="Gene3D" id="3.90.650.10">
    <property type="entry name" value="PurM-like C-terminal domain"/>
    <property type="match status" value="2"/>
</dbReference>
<feature type="region of interest" description="Disordered" evidence="7">
    <location>
        <begin position="269"/>
        <end position="315"/>
    </location>
</feature>
<dbReference type="InterPro" id="IPR036676">
    <property type="entry name" value="PurM-like_C_sf"/>
</dbReference>
<dbReference type="InterPro" id="IPR036921">
    <property type="entry name" value="PurM-like_N_sf"/>
</dbReference>
<evidence type="ECO:0000256" key="2">
    <source>
        <dbReference type="ARBA" id="ARBA00022741"/>
    </source>
</evidence>
<feature type="compositionally biased region" description="Low complexity" evidence="7">
    <location>
        <begin position="300"/>
        <end position="315"/>
    </location>
</feature>
<feature type="region of interest" description="Disordered" evidence="7">
    <location>
        <begin position="971"/>
        <end position="997"/>
    </location>
</feature>
<dbReference type="Proteomes" id="UP000018050">
    <property type="component" value="Unassembled WGS sequence"/>
</dbReference>
<dbReference type="PANTHER" id="PTHR10256">
    <property type="entry name" value="SELENIDE, WATER DIKINASE"/>
    <property type="match status" value="1"/>
</dbReference>
<evidence type="ECO:0000259" key="10">
    <source>
        <dbReference type="Pfam" id="PF07992"/>
    </source>
</evidence>
<feature type="domain" description="PurM-like C-terminal" evidence="9">
    <location>
        <begin position="1014"/>
        <end position="1091"/>
    </location>
</feature>
<feature type="domain" description="PurM-like N-terminal" evidence="8">
    <location>
        <begin position="861"/>
        <end position="944"/>
    </location>
</feature>
<dbReference type="GO" id="GO:0016260">
    <property type="term" value="P:selenocysteine biosynthetic process"/>
    <property type="evidence" value="ECO:0007669"/>
    <property type="project" value="TreeGrafter"/>
</dbReference>
<evidence type="ECO:0000313" key="12">
    <source>
        <dbReference type="Proteomes" id="UP000018050"/>
    </source>
</evidence>
<protein>
    <submittedName>
        <fullName evidence="11">Selenophosphate synthetase, putative</fullName>
    </submittedName>
</protein>
<evidence type="ECO:0000256" key="5">
    <source>
        <dbReference type="ARBA" id="ARBA00023266"/>
    </source>
</evidence>
<keyword evidence="3" id="KW-0418">Kinase</keyword>
<dbReference type="Gene3D" id="3.30.1330.10">
    <property type="entry name" value="PurM-like, N-terminal domain"/>
    <property type="match status" value="1"/>
</dbReference>
<evidence type="ECO:0000313" key="11">
    <source>
        <dbReference type="EMBL" id="CDI76271.1"/>
    </source>
</evidence>
<keyword evidence="6" id="KW-0175">Coiled coil</keyword>
<name>U6G7P0_EIMAC</name>
<dbReference type="GO" id="GO:0004756">
    <property type="term" value="F:selenide, water dikinase activity"/>
    <property type="evidence" value="ECO:0007669"/>
    <property type="project" value="TreeGrafter"/>
</dbReference>
<dbReference type="GO" id="GO:0005737">
    <property type="term" value="C:cytoplasm"/>
    <property type="evidence" value="ECO:0007669"/>
    <property type="project" value="TreeGrafter"/>
</dbReference>
<feature type="domain" description="FAD/NAD(P)-binding" evidence="10">
    <location>
        <begin position="361"/>
        <end position="563"/>
    </location>
</feature>
<dbReference type="GO" id="GO:0005524">
    <property type="term" value="F:ATP binding"/>
    <property type="evidence" value="ECO:0007669"/>
    <property type="project" value="UniProtKB-KW"/>
</dbReference>
<proteinExistence type="predicted"/>
<feature type="compositionally biased region" description="Low complexity" evidence="7">
    <location>
        <begin position="56"/>
        <end position="66"/>
    </location>
</feature>
<evidence type="ECO:0000256" key="4">
    <source>
        <dbReference type="ARBA" id="ARBA00022840"/>
    </source>
</evidence>
<keyword evidence="5" id="KW-0711">Selenium</keyword>
<evidence type="ECO:0000256" key="7">
    <source>
        <dbReference type="SAM" id="MobiDB-lite"/>
    </source>
</evidence>
<evidence type="ECO:0000259" key="8">
    <source>
        <dbReference type="Pfam" id="PF00586"/>
    </source>
</evidence>
<dbReference type="EMBL" id="HG670347">
    <property type="protein sequence ID" value="CDI76271.1"/>
    <property type="molecule type" value="Genomic_DNA"/>
</dbReference>
<evidence type="ECO:0000256" key="1">
    <source>
        <dbReference type="ARBA" id="ARBA00022679"/>
    </source>
</evidence>
<dbReference type="Pfam" id="PF02769">
    <property type="entry name" value="AIRS_C"/>
    <property type="match status" value="1"/>
</dbReference>
<dbReference type="InterPro" id="IPR023753">
    <property type="entry name" value="FAD/NAD-binding_dom"/>
</dbReference>
<dbReference type="Pfam" id="PF07992">
    <property type="entry name" value="Pyr_redox_2"/>
    <property type="match status" value="1"/>
</dbReference>
<feature type="coiled-coil region" evidence="6">
    <location>
        <begin position="762"/>
        <end position="789"/>
    </location>
</feature>
<evidence type="ECO:0000256" key="3">
    <source>
        <dbReference type="ARBA" id="ARBA00022777"/>
    </source>
</evidence>
<reference evidence="11" key="1">
    <citation type="submission" date="2013-10" db="EMBL/GenBank/DDBJ databases">
        <title>Genomic analysis of the causative agents of coccidiosis in chickens.</title>
        <authorList>
            <person name="Reid A.J."/>
            <person name="Blake D."/>
            <person name="Billington K."/>
            <person name="Browne H."/>
            <person name="Dunn M."/>
            <person name="Hung S."/>
            <person name="Kawahara F."/>
            <person name="Miranda-Saavedra D."/>
            <person name="Mourier T."/>
            <person name="Nagra H."/>
            <person name="Otto T.D."/>
            <person name="Rawlings N."/>
            <person name="Sanchez A."/>
            <person name="Sanders M."/>
            <person name="Subramaniam C."/>
            <person name="Tay Y."/>
            <person name="Dear P."/>
            <person name="Doerig C."/>
            <person name="Gruber A."/>
            <person name="Parkinson J."/>
            <person name="Shirley M."/>
            <person name="Wan K.L."/>
            <person name="Berriman M."/>
            <person name="Tomley F."/>
            <person name="Pain A."/>
        </authorList>
    </citation>
    <scope>NUCLEOTIDE SEQUENCE</scope>
    <source>
        <strain evidence="11">Houghton</strain>
    </source>
</reference>
<organism evidence="11 12">
    <name type="scientific">Eimeria acervulina</name>
    <name type="common">Coccidian parasite</name>
    <dbReference type="NCBI Taxonomy" id="5801"/>
    <lineage>
        <taxon>Eukaryota</taxon>
        <taxon>Sar</taxon>
        <taxon>Alveolata</taxon>
        <taxon>Apicomplexa</taxon>
        <taxon>Conoidasida</taxon>
        <taxon>Coccidia</taxon>
        <taxon>Eucoccidiorida</taxon>
        <taxon>Eimeriorina</taxon>
        <taxon>Eimeriidae</taxon>
        <taxon>Eimeria</taxon>
    </lineage>
</organism>
<feature type="compositionally biased region" description="Low complexity" evidence="7">
    <location>
        <begin position="984"/>
        <end position="993"/>
    </location>
</feature>
<dbReference type="SUPFAM" id="SSF55326">
    <property type="entry name" value="PurM N-terminal domain-like"/>
    <property type="match status" value="1"/>
</dbReference>
<evidence type="ECO:0000256" key="6">
    <source>
        <dbReference type="SAM" id="Coils"/>
    </source>
</evidence>
<feature type="region of interest" description="Disordered" evidence="7">
    <location>
        <begin position="1224"/>
        <end position="1245"/>
    </location>
</feature>
<dbReference type="OrthoDB" id="409395at2759"/>
<dbReference type="Gene3D" id="3.50.50.100">
    <property type="match status" value="2"/>
</dbReference>
<keyword evidence="12" id="KW-1185">Reference proteome</keyword>
<dbReference type="VEuPathDB" id="ToxoDB:EAH_00017090"/>
<dbReference type="InterPro" id="IPR036188">
    <property type="entry name" value="FAD/NAD-bd_sf"/>
</dbReference>
<dbReference type="SUPFAM" id="SSF51905">
    <property type="entry name" value="FAD/NAD(P)-binding domain"/>
    <property type="match status" value="1"/>
</dbReference>
<dbReference type="OMA" id="CIMANNL"/>
<accession>U6G7P0</accession>
<dbReference type="PANTHER" id="PTHR10256:SF0">
    <property type="entry name" value="INACTIVE SELENIDE, WATER DIKINASE-LIKE PROTEIN-RELATED"/>
    <property type="match status" value="1"/>
</dbReference>
<keyword evidence="1" id="KW-0808">Transferase</keyword>
<dbReference type="InterPro" id="IPR004536">
    <property type="entry name" value="SPS/SelD"/>
</dbReference>
<feature type="compositionally biased region" description="Low complexity" evidence="7">
    <location>
        <begin position="1224"/>
        <end position="1233"/>
    </location>
</feature>
<feature type="compositionally biased region" description="Low complexity" evidence="7">
    <location>
        <begin position="1"/>
        <end position="13"/>
    </location>
</feature>
<feature type="region of interest" description="Disordered" evidence="7">
    <location>
        <begin position="1"/>
        <end position="66"/>
    </location>
</feature>
<reference evidence="11" key="2">
    <citation type="submission" date="2013-10" db="EMBL/GenBank/DDBJ databases">
        <authorList>
            <person name="Aslett M."/>
        </authorList>
    </citation>
    <scope>NUCLEOTIDE SEQUENCE</scope>
    <source>
        <strain evidence="11">Houghton</strain>
    </source>
</reference>
<keyword evidence="4" id="KW-0067">ATP-binding</keyword>
<keyword evidence="2" id="KW-0547">Nucleotide-binding</keyword>
<dbReference type="SUPFAM" id="SSF56042">
    <property type="entry name" value="PurM C-terminal domain-like"/>
    <property type="match status" value="2"/>
</dbReference>
<dbReference type="RefSeq" id="XP_013253168.1">
    <property type="nucleotide sequence ID" value="XM_013397714.1"/>
</dbReference>
<sequence length="1352" mass="141619">MERLQQQQQQQQQHKSACSMQLRGIEEFSQQQQRQQQPEQEQQRGPPQQNLTRRLSASPATSPTASPAAAAAAAAMVALQRQVVLVGAGQAHLDVLRLWGLRRRREAAANKATAAAAPAAATTDKTAAAVLRSILAKDAAAAASPPADDSSSSSTPAELPVSAVSLLLVTETTEVLYSAMVPGYITGEFALKEMTVDLLPLCAFAGASLITARAVGLLPQQQLLLLDGSRPPLRFDVLSIDTGSKPEASLIPGSMRPLLSRSNTFVNKGSLDGDTSTAEPETGSLTSPAAEDAQRETQLSPCGCPASGSSSSSSSRYCCCCVCPKRPIQGVVSRWLLLQHQLQQAWQQALESSTSAGGGASAAAAAADGEGVARRDSSTSASSSNCKAEAVAVFRVLVIGGGAVGVEMALVLQYAVQQLLRSLEKQQQQQQQQQVNSSPKRETAAECKGSPLKVEVILATSGPEILTGYSKRAQTTLRKLLASRGVSVSTNCLVERLEETAGGRAVAVTKGTQLQSLIDFAFCCTSDRPQDWIQSTRLPLDENGFLRVLPTLQCVDFPHIFAAVRAAPVIETNIWRLLRGEELEVWKPQSAFLSLLVTGRSEAVLCKGGFVFQGVCLTMRGFRVAAGLWVWLQQQLFVLLLQKAIDSAWLCSHRDFNGPCNSSSSSSNSSSCPPRSMSSFLGLKELGAAAASGAEALSTWLSATMASSEPTLRVPASEDLPHPCMTVFAGLLAKAAAAPRSSSCTGASRCAGCSSKIPQRVVAAALQQLRQHNMQVQQLHDREAQLQQQQQLLQQPVDEQQDWEQDKPLYTRPEVICGLKTPDDCCLFAPVPFKQYLETAENLNSHPLPLLAQSVDFYRLFTGDLYTMGRVAAAHALSDLYACGAEPLTALAVFLMQRAPPDLQANNLLQVLCGASSVFAAEGCELSGGHSASGDGPSAAGFCVTGRIFYPAPPAAGAAGAAATATAAGAGASAGKKGNQGTEQQQQQQQQQQVSPCRPLDPDFLLKKGSTGVKEGCVLLLTKGIGTGVIFAAHAKCKAKGGWVEAALQQMQQTNRAAMRALVQHGATACTDVTGFGLVGHLLEVLDASNRALAKESRGNAVAAAAAGAAAAAAAAAGGPQLIGARVWLSRIPLLPGAAELTRKGLHASLFVENAAAAVRRLQVCSAAAAAAEPPLESLHLGNVRGLSPGEQQLGNERQLLQVLQQQLRGNCCCRAPLNSTQQEEQQQEQQQQKPAREETDLQSGCSNSCSSSCGERGGSLSCCCCSTCPDPSLVFPLLFDPQTSGGLLAVVPAAAAASCLAALRQHTAAAAIGDIISLPAVAAKGSLSKSKPIQILAGSTEATADKADTCS</sequence>
<dbReference type="Pfam" id="PF00586">
    <property type="entry name" value="AIRS"/>
    <property type="match status" value="1"/>
</dbReference>
<feature type="compositionally biased region" description="Polar residues" evidence="7">
    <location>
        <begin position="269"/>
        <end position="287"/>
    </location>
</feature>
<dbReference type="GeneID" id="25269779"/>
<feature type="compositionally biased region" description="Low complexity" evidence="7">
    <location>
        <begin position="30"/>
        <end position="49"/>
    </location>
</feature>
<evidence type="ECO:0000259" key="9">
    <source>
        <dbReference type="Pfam" id="PF02769"/>
    </source>
</evidence>